<feature type="compositionally biased region" description="Polar residues" evidence="1">
    <location>
        <begin position="420"/>
        <end position="440"/>
    </location>
</feature>
<feature type="compositionally biased region" description="Acidic residues" evidence="1">
    <location>
        <begin position="25"/>
        <end position="35"/>
    </location>
</feature>
<evidence type="ECO:0000313" key="3">
    <source>
        <dbReference type="Proteomes" id="UP000646827"/>
    </source>
</evidence>
<feature type="compositionally biased region" description="Low complexity" evidence="1">
    <location>
        <begin position="387"/>
        <end position="401"/>
    </location>
</feature>
<feature type="compositionally biased region" description="Low complexity" evidence="1">
    <location>
        <begin position="482"/>
        <end position="493"/>
    </location>
</feature>
<sequence length="599" mass="66868">MSQRSSNNWFLSPSMRTTSITESVEHEDDDDDDISDFSSQNTNVQDDGRHSDIQSFGDQSQDEEDQQNHNVRNDVDGIHEANTINNEKAQVSDNDDLKKRGDLVSAAITNVLDSCTDHEADTLPYNPEESLENDLEVDTLPYDPQECLSNDSDADTIPYDPEEILLDDLNNVYEADTAQYNSCDSLPPSPVDDDLSQASAAAMSPQKPTLPSESYKENDDNQSNADSVNFFEDSQFIVFSPTEQPQYQEIRSNDNHISTIDELDEFDPDISDDELPGSPLFIEHQQESVQLFSIPAVDNPLQVPNTTHLSPSNGSSSSPRKEQSQNLLSSRNSKQCSIHEESDSFMDGMVSSLSTYKSLPSVSQEQRQQQCSPPSQKQSSLLGYSRVVKSQSVLPPSQSSPETKNLSSQHVISPTKKNDANNSQKTQRARELSQSSNSNIATHKYTLSSYYPIKKEETRVDSKLSYTPKKHNSSTQCTDPETSTTSPPQHSQSIDNNNTKNKSFQTSILHQTTLPKYSSFSQTQSDHDEATLSSPKSSLRKPSIGLSRKHVISSPSKSSERDTKKHRPKLSDIFVGFRLQDLKFYFEDVVIVLTILNPL</sequence>
<feature type="compositionally biased region" description="Polar residues" evidence="1">
    <location>
        <begin position="82"/>
        <end position="92"/>
    </location>
</feature>
<comment type="caution">
    <text evidence="2">The sequence shown here is derived from an EMBL/GenBank/DDBJ whole genome shotgun (WGS) entry which is preliminary data.</text>
</comment>
<feature type="region of interest" description="Disordered" evidence="1">
    <location>
        <begin position="242"/>
        <end position="440"/>
    </location>
</feature>
<name>A0A8H7VNH5_9FUNG</name>
<evidence type="ECO:0000313" key="2">
    <source>
        <dbReference type="EMBL" id="KAG2221154.1"/>
    </source>
</evidence>
<evidence type="ECO:0000256" key="1">
    <source>
        <dbReference type="SAM" id="MobiDB-lite"/>
    </source>
</evidence>
<reference evidence="2 3" key="1">
    <citation type="submission" date="2020-12" db="EMBL/GenBank/DDBJ databases">
        <title>Metabolic potential, ecology and presence of endohyphal bacteria is reflected in genomic diversity of Mucoromycotina.</title>
        <authorList>
            <person name="Muszewska A."/>
            <person name="Okrasinska A."/>
            <person name="Steczkiewicz K."/>
            <person name="Drgas O."/>
            <person name="Orlowska M."/>
            <person name="Perlinska-Lenart U."/>
            <person name="Aleksandrzak-Piekarczyk T."/>
            <person name="Szatraj K."/>
            <person name="Zielenkiewicz U."/>
            <person name="Pilsyk S."/>
            <person name="Malc E."/>
            <person name="Mieczkowski P."/>
            <person name="Kruszewska J.S."/>
            <person name="Biernat P."/>
            <person name="Pawlowska J."/>
        </authorList>
    </citation>
    <scope>NUCLEOTIDE SEQUENCE [LARGE SCALE GENOMIC DNA]</scope>
    <source>
        <strain evidence="2 3">CBS 142.35</strain>
    </source>
</reference>
<proteinExistence type="predicted"/>
<feature type="compositionally biased region" description="Acidic residues" evidence="1">
    <location>
        <begin position="261"/>
        <end position="275"/>
    </location>
</feature>
<feature type="compositionally biased region" description="Low complexity" evidence="1">
    <location>
        <begin position="360"/>
        <end position="380"/>
    </location>
</feature>
<dbReference type="Proteomes" id="UP000646827">
    <property type="component" value="Unassembled WGS sequence"/>
</dbReference>
<accession>A0A8H7VNH5</accession>
<feature type="region of interest" description="Disordered" evidence="1">
    <location>
        <begin position="517"/>
        <end position="566"/>
    </location>
</feature>
<feature type="compositionally biased region" description="Polar residues" evidence="1">
    <location>
        <begin position="1"/>
        <end position="22"/>
    </location>
</feature>
<protein>
    <submittedName>
        <fullName evidence="2">Uncharacterized protein</fullName>
    </submittedName>
</protein>
<dbReference type="AlphaFoldDB" id="A0A8H7VNH5"/>
<dbReference type="OrthoDB" id="10434569at2759"/>
<keyword evidence="3" id="KW-1185">Reference proteome</keyword>
<feature type="region of interest" description="Disordered" evidence="1">
    <location>
        <begin position="1"/>
        <end position="97"/>
    </location>
</feature>
<feature type="compositionally biased region" description="Polar residues" evidence="1">
    <location>
        <begin position="402"/>
        <end position="412"/>
    </location>
</feature>
<feature type="compositionally biased region" description="Polar residues" evidence="1">
    <location>
        <begin position="324"/>
        <end position="336"/>
    </location>
</feature>
<gene>
    <name evidence="2" type="ORF">INT45_004463</name>
</gene>
<feature type="region of interest" description="Disordered" evidence="1">
    <location>
        <begin position="459"/>
        <end position="500"/>
    </location>
</feature>
<feature type="compositionally biased region" description="Low complexity" evidence="1">
    <location>
        <begin position="532"/>
        <end position="543"/>
    </location>
</feature>
<organism evidence="2 3">
    <name type="scientific">Circinella minor</name>
    <dbReference type="NCBI Taxonomy" id="1195481"/>
    <lineage>
        <taxon>Eukaryota</taxon>
        <taxon>Fungi</taxon>
        <taxon>Fungi incertae sedis</taxon>
        <taxon>Mucoromycota</taxon>
        <taxon>Mucoromycotina</taxon>
        <taxon>Mucoromycetes</taxon>
        <taxon>Mucorales</taxon>
        <taxon>Lichtheimiaceae</taxon>
        <taxon>Circinella</taxon>
    </lineage>
</organism>
<dbReference type="EMBL" id="JAEPRB010000118">
    <property type="protein sequence ID" value="KAG2221154.1"/>
    <property type="molecule type" value="Genomic_DNA"/>
</dbReference>
<feature type="region of interest" description="Disordered" evidence="1">
    <location>
        <begin position="180"/>
        <end position="227"/>
    </location>
</feature>
<feature type="compositionally biased region" description="Polar residues" evidence="1">
    <location>
        <begin position="242"/>
        <end position="258"/>
    </location>
</feature>